<organism evidence="1 2">
    <name type="scientific">Sphingobacterium spiritivorum ATCC 33861</name>
    <dbReference type="NCBI Taxonomy" id="525373"/>
    <lineage>
        <taxon>Bacteria</taxon>
        <taxon>Pseudomonadati</taxon>
        <taxon>Bacteroidota</taxon>
        <taxon>Sphingobacteriia</taxon>
        <taxon>Sphingobacteriales</taxon>
        <taxon>Sphingobacteriaceae</taxon>
        <taxon>Sphingobacterium</taxon>
    </lineage>
</organism>
<dbReference type="GeneID" id="95429187"/>
<accession>D7VHV2</accession>
<dbReference type="AlphaFoldDB" id="D7VHV2"/>
<proteinExistence type="predicted"/>
<sequence>MKKPITIDNYKKLLFSKIICDYYAGPGDDKNVYDILMPIDDELTEIEESTIYFNQLLRMFEGIKKSQREDFVDYQVKKYGTLSEDWMFEVYNFLDEYENDINAIRPKMANEFKGVIDQKLRNKKKLLSNLKWASSETDFVVLTKALLTNNSIERTDGKKLYQKELDLVFEQFLNVEIKYKKDLLTSAKRMKIESNNFITKLREAWQTYINSKLK</sequence>
<dbReference type="Proteomes" id="UP000006258">
    <property type="component" value="Unassembled WGS sequence"/>
</dbReference>
<name>D7VHV2_SPHSI</name>
<dbReference type="RefSeq" id="WP_002997758.1">
    <property type="nucleotide sequence ID" value="NZ_GL379771.1"/>
</dbReference>
<evidence type="ECO:0000313" key="2">
    <source>
        <dbReference type="Proteomes" id="UP000006258"/>
    </source>
</evidence>
<protein>
    <submittedName>
        <fullName evidence="1">Uncharacterized protein</fullName>
    </submittedName>
</protein>
<dbReference type="HOGENOM" id="CLU_1288216_0_0_10"/>
<keyword evidence="2" id="KW-1185">Reference proteome</keyword>
<comment type="caution">
    <text evidence="1">The sequence shown here is derived from an EMBL/GenBank/DDBJ whole genome shotgun (WGS) entry which is preliminary data.</text>
</comment>
<dbReference type="EMBL" id="ACHA02000002">
    <property type="protein sequence ID" value="EFK59654.1"/>
    <property type="molecule type" value="Genomic_DNA"/>
</dbReference>
<reference evidence="1" key="1">
    <citation type="submission" date="2010-07" db="EMBL/GenBank/DDBJ databases">
        <authorList>
            <person name="Muzny D."/>
            <person name="Qin X."/>
            <person name="Buhay C."/>
            <person name="Dugan-Rocha S."/>
            <person name="Ding Y."/>
            <person name="Chen G."/>
            <person name="Hawes A."/>
            <person name="Holder M."/>
            <person name="Jhangiani S."/>
            <person name="Johnson A."/>
            <person name="Khan Z."/>
            <person name="Li Z."/>
            <person name="Liu W."/>
            <person name="Liu X."/>
            <person name="Perez L."/>
            <person name="Shen H."/>
            <person name="Wang Q."/>
            <person name="Watt J."/>
            <person name="Xi L."/>
            <person name="Xin Y."/>
            <person name="Zhou J."/>
            <person name="Deng J."/>
            <person name="Jiang H."/>
            <person name="Liu Y."/>
            <person name="Qu J."/>
            <person name="Song X.-Z."/>
            <person name="Zhang L."/>
            <person name="Villasana D."/>
            <person name="Johnson A."/>
            <person name="Liu J."/>
            <person name="Liyanage D."/>
            <person name="Lorensuhewa L."/>
            <person name="Robinson T."/>
            <person name="Song A."/>
            <person name="Song B.-B."/>
            <person name="Dinh H."/>
            <person name="Thornton R."/>
            <person name="Coyle M."/>
            <person name="Francisco L."/>
            <person name="Jackson L."/>
            <person name="Javaid M."/>
            <person name="Korchina V."/>
            <person name="Kovar C."/>
            <person name="Mata R."/>
            <person name="Mathew T."/>
            <person name="Ngo R."/>
            <person name="Nguyen L."/>
            <person name="Nguyen N."/>
            <person name="Okwuonu G."/>
            <person name="Ongeri F."/>
            <person name="Pham C."/>
            <person name="Simmons D."/>
            <person name="Wilczek-Boney K."/>
            <person name="Hale W."/>
            <person name="Jakkamsetti A."/>
            <person name="Pham P."/>
            <person name="Ruth R."/>
            <person name="San Lucas F."/>
            <person name="Warren J."/>
            <person name="Zhang J."/>
            <person name="Zhao Z."/>
            <person name="Zhou C."/>
            <person name="Zhu D."/>
            <person name="Lee S."/>
            <person name="Bess C."/>
            <person name="Blankenburg K."/>
            <person name="Forbes L."/>
            <person name="Fu Q."/>
            <person name="Gubbala S."/>
            <person name="Hirani K."/>
            <person name="Jayaseelan J.C."/>
            <person name="Lara F."/>
            <person name="Munidasa M."/>
            <person name="Palculict T."/>
            <person name="Patil S."/>
            <person name="Pu L.-L."/>
            <person name="Saada N."/>
            <person name="Tang L."/>
            <person name="Weissenberger G."/>
            <person name="Zhu Y."/>
            <person name="Hemphill L."/>
            <person name="Shang Y."/>
            <person name="Youmans B."/>
            <person name="Ayvaz T."/>
            <person name="Ross M."/>
            <person name="Santibanez J."/>
            <person name="Aqrawi P."/>
            <person name="Gross S."/>
            <person name="Joshi V."/>
            <person name="Fowler G."/>
            <person name="Nazareth L."/>
            <person name="Reid J."/>
            <person name="Worley K."/>
            <person name="Petrosino J."/>
            <person name="Highlander S."/>
            <person name="Gibbs R."/>
        </authorList>
    </citation>
    <scope>NUCLEOTIDE SEQUENCE [LARGE SCALE GENOMIC DNA]</scope>
    <source>
        <strain evidence="1">ATCC 33861</strain>
    </source>
</reference>
<gene>
    <name evidence="1" type="ORF">HMPREF0766_10571</name>
</gene>
<dbReference type="STRING" id="525373.HMPREF0766_10571"/>
<evidence type="ECO:0000313" key="1">
    <source>
        <dbReference type="EMBL" id="EFK59654.1"/>
    </source>
</evidence>